<keyword evidence="1" id="KW-1133">Transmembrane helix</keyword>
<dbReference type="Proteomes" id="UP000198894">
    <property type="component" value="Unassembled WGS sequence"/>
</dbReference>
<evidence type="ECO:0000256" key="1">
    <source>
        <dbReference type="SAM" id="Phobius"/>
    </source>
</evidence>
<keyword evidence="1" id="KW-0472">Membrane</keyword>
<organism evidence="2 3">
    <name type="scientific">Mesorhizobium muleiense</name>
    <dbReference type="NCBI Taxonomy" id="1004279"/>
    <lineage>
        <taxon>Bacteria</taxon>
        <taxon>Pseudomonadati</taxon>
        <taxon>Pseudomonadota</taxon>
        <taxon>Alphaproteobacteria</taxon>
        <taxon>Hyphomicrobiales</taxon>
        <taxon>Phyllobacteriaceae</taxon>
        <taxon>Mesorhizobium</taxon>
    </lineage>
</organism>
<feature type="transmembrane region" description="Helical" evidence="1">
    <location>
        <begin position="30"/>
        <end position="46"/>
    </location>
</feature>
<dbReference type="EMBL" id="FNEE01000041">
    <property type="protein sequence ID" value="SDL51168.1"/>
    <property type="molecule type" value="Genomic_DNA"/>
</dbReference>
<dbReference type="Pfam" id="PF09656">
    <property type="entry name" value="PGPGW"/>
    <property type="match status" value="1"/>
</dbReference>
<gene>
    <name evidence="2" type="ORF">SAMN05428953_14128</name>
</gene>
<keyword evidence="3" id="KW-1185">Reference proteome</keyword>
<dbReference type="AlphaFoldDB" id="A0A1G9KN26"/>
<proteinExistence type="predicted"/>
<name>A0A1G9KN26_9HYPH</name>
<feature type="transmembrane region" description="Helical" evidence="1">
    <location>
        <begin position="7"/>
        <end position="24"/>
    </location>
</feature>
<keyword evidence="1 2" id="KW-0812">Transmembrane</keyword>
<evidence type="ECO:0000313" key="3">
    <source>
        <dbReference type="Proteomes" id="UP000198894"/>
    </source>
</evidence>
<protein>
    <submittedName>
        <fullName evidence="2">Putative transmembrane protein (PGPGW)</fullName>
    </submittedName>
</protein>
<evidence type="ECO:0000313" key="2">
    <source>
        <dbReference type="EMBL" id="SDL51168.1"/>
    </source>
</evidence>
<reference evidence="3" key="1">
    <citation type="submission" date="2016-10" db="EMBL/GenBank/DDBJ databases">
        <authorList>
            <person name="Varghese N."/>
            <person name="Submissions S."/>
        </authorList>
    </citation>
    <scope>NUCLEOTIDE SEQUENCE [LARGE SCALE GENOMIC DNA]</scope>
    <source>
        <strain evidence="3">CGMCC 1.11022</strain>
    </source>
</reference>
<dbReference type="InterPro" id="IPR019099">
    <property type="entry name" value="Uncharacterised_PGPGW_TM"/>
</dbReference>
<sequence>MPRSRGLRIAIGVVLIFGGILGFLPILGFWMVPIGLLVLSYEFAVVRRHRRRLVVWWERRRRPN</sequence>
<accession>A0A1G9KN26</accession>